<dbReference type="AlphaFoldDB" id="A0A150KIV2"/>
<name>A0A150KIV2_HEYCO</name>
<evidence type="ECO:0000313" key="3">
    <source>
        <dbReference type="Proteomes" id="UP000075304"/>
    </source>
</evidence>
<dbReference type="PATRIC" id="fig|1398.25.peg.3223"/>
<dbReference type="EMBL" id="LQYI01000007">
    <property type="protein sequence ID" value="KYC73337.1"/>
    <property type="molecule type" value="Genomic_DNA"/>
</dbReference>
<keyword evidence="1" id="KW-0472">Membrane</keyword>
<feature type="transmembrane region" description="Helical" evidence="1">
    <location>
        <begin position="25"/>
        <end position="45"/>
    </location>
</feature>
<proteinExistence type="predicted"/>
<comment type="caution">
    <text evidence="2">The sequence shown here is derived from an EMBL/GenBank/DDBJ whole genome shotgun (WGS) entry which is preliminary data.</text>
</comment>
<gene>
    <name evidence="2" type="ORF">B4099_0963</name>
</gene>
<evidence type="ECO:0000256" key="1">
    <source>
        <dbReference type="SAM" id="Phobius"/>
    </source>
</evidence>
<keyword evidence="1" id="KW-1133">Transmembrane helix</keyword>
<dbReference type="Proteomes" id="UP000075304">
    <property type="component" value="Unassembled WGS sequence"/>
</dbReference>
<evidence type="ECO:0000313" key="2">
    <source>
        <dbReference type="EMBL" id="KYC73337.1"/>
    </source>
</evidence>
<reference evidence="2 3" key="1">
    <citation type="submission" date="2016-01" db="EMBL/GenBank/DDBJ databases">
        <title>Genome Sequences of Twelve Sporeforming Bacillus Species Isolated from Foods.</title>
        <authorList>
            <person name="Berendsen E.M."/>
            <person name="Wells-Bennik M.H."/>
            <person name="Krawcyk A.O."/>
            <person name="De Jong A."/>
            <person name="Holsappel S."/>
            <person name="Eijlander R.T."/>
            <person name="Kuipers O.P."/>
        </authorList>
    </citation>
    <scope>NUCLEOTIDE SEQUENCE [LARGE SCALE GENOMIC DNA]</scope>
    <source>
        <strain evidence="2 3">B4099</strain>
    </source>
</reference>
<sequence>MYSDIFKVYKIVFLILWFEKKARKFAVFNILYLNFSFFLIFSHVFS</sequence>
<keyword evidence="1" id="KW-0812">Transmembrane</keyword>
<protein>
    <submittedName>
        <fullName evidence="2">Uncharacterized protein</fullName>
    </submittedName>
</protein>
<organism evidence="2 3">
    <name type="scientific">Heyndrickxia coagulans</name>
    <name type="common">Weizmannia coagulans</name>
    <dbReference type="NCBI Taxonomy" id="1398"/>
    <lineage>
        <taxon>Bacteria</taxon>
        <taxon>Bacillati</taxon>
        <taxon>Bacillota</taxon>
        <taxon>Bacilli</taxon>
        <taxon>Bacillales</taxon>
        <taxon>Bacillaceae</taxon>
        <taxon>Heyndrickxia</taxon>
    </lineage>
</organism>
<accession>A0A150KIV2</accession>